<dbReference type="Proteomes" id="UP000499080">
    <property type="component" value="Unassembled WGS sequence"/>
</dbReference>
<gene>
    <name evidence="1" type="ORF">AVEN_209786_1</name>
</gene>
<name>A0A4Y2NL39_ARAVE</name>
<organism evidence="1 2">
    <name type="scientific">Araneus ventricosus</name>
    <name type="common">Orbweaver spider</name>
    <name type="synonym">Epeira ventricosa</name>
    <dbReference type="NCBI Taxonomy" id="182803"/>
    <lineage>
        <taxon>Eukaryota</taxon>
        <taxon>Metazoa</taxon>
        <taxon>Ecdysozoa</taxon>
        <taxon>Arthropoda</taxon>
        <taxon>Chelicerata</taxon>
        <taxon>Arachnida</taxon>
        <taxon>Araneae</taxon>
        <taxon>Araneomorphae</taxon>
        <taxon>Entelegynae</taxon>
        <taxon>Araneoidea</taxon>
        <taxon>Araneidae</taxon>
        <taxon>Araneus</taxon>
    </lineage>
</organism>
<accession>A0A4Y2NL39</accession>
<proteinExistence type="predicted"/>
<dbReference type="AlphaFoldDB" id="A0A4Y2NL39"/>
<protein>
    <submittedName>
        <fullName evidence="1">Uncharacterized protein</fullName>
    </submittedName>
</protein>
<evidence type="ECO:0000313" key="1">
    <source>
        <dbReference type="EMBL" id="GBN39543.1"/>
    </source>
</evidence>
<keyword evidence="2" id="KW-1185">Reference proteome</keyword>
<dbReference type="EMBL" id="BGPR01009363">
    <property type="protein sequence ID" value="GBN39543.1"/>
    <property type="molecule type" value="Genomic_DNA"/>
</dbReference>
<comment type="caution">
    <text evidence="1">The sequence shown here is derived from an EMBL/GenBank/DDBJ whole genome shotgun (WGS) entry which is preliminary data.</text>
</comment>
<evidence type="ECO:0000313" key="2">
    <source>
        <dbReference type="Proteomes" id="UP000499080"/>
    </source>
</evidence>
<sequence>MIGRLKEVDRDLITVPTGSCRLRMHFGSVFYHPLFGWSKYEDNKSLTADVERRNMDLGEMKSRVLEKCGVRSEFKNQKFDAPEEENGCRLESDGKKPIVLKKEEEVVASSTKND</sequence>
<reference evidence="1 2" key="1">
    <citation type="journal article" date="2019" name="Sci. Rep.">
        <title>Orb-weaving spider Araneus ventricosus genome elucidates the spidroin gene catalogue.</title>
        <authorList>
            <person name="Kono N."/>
            <person name="Nakamura H."/>
            <person name="Ohtoshi R."/>
            <person name="Moran D.A.P."/>
            <person name="Shinohara A."/>
            <person name="Yoshida Y."/>
            <person name="Fujiwara M."/>
            <person name="Mori M."/>
            <person name="Tomita M."/>
            <person name="Arakawa K."/>
        </authorList>
    </citation>
    <scope>NUCLEOTIDE SEQUENCE [LARGE SCALE GENOMIC DNA]</scope>
</reference>